<evidence type="ECO:0000256" key="9">
    <source>
        <dbReference type="SAM" id="SignalP"/>
    </source>
</evidence>
<feature type="signal peptide" evidence="9">
    <location>
        <begin position="1"/>
        <end position="25"/>
    </location>
</feature>
<keyword evidence="5 8" id="KW-1133">Transmembrane helix</keyword>
<feature type="chain" id="PRO_5042844534" description="Nuclear envelope integral membrane protein 1-like" evidence="9">
    <location>
        <begin position="26"/>
        <end position="425"/>
    </location>
</feature>
<reference evidence="10 11" key="1">
    <citation type="submission" date="2024-01" db="EMBL/GenBank/DDBJ databases">
        <title>The genome of the rayed Mediterranean limpet Patella caerulea (Linnaeus, 1758).</title>
        <authorList>
            <person name="Anh-Thu Weber A."/>
            <person name="Halstead-Nussloch G."/>
        </authorList>
    </citation>
    <scope>NUCLEOTIDE SEQUENCE [LARGE SCALE GENOMIC DNA]</scope>
    <source>
        <strain evidence="10">AATW-2023a</strain>
        <tissue evidence="10">Whole specimen</tissue>
    </source>
</reference>
<evidence type="ECO:0000256" key="2">
    <source>
        <dbReference type="ARBA" id="ARBA00005748"/>
    </source>
</evidence>
<dbReference type="PANTHER" id="PTHR13598">
    <property type="entry name" value="AT07567P-RELATED"/>
    <property type="match status" value="1"/>
</dbReference>
<dbReference type="AlphaFoldDB" id="A0AAN8JRB3"/>
<feature type="transmembrane region" description="Helical" evidence="8">
    <location>
        <begin position="275"/>
        <end position="304"/>
    </location>
</feature>
<evidence type="ECO:0000256" key="3">
    <source>
        <dbReference type="ARBA" id="ARBA00022692"/>
    </source>
</evidence>
<dbReference type="Proteomes" id="UP001347796">
    <property type="component" value="Unassembled WGS sequence"/>
</dbReference>
<organism evidence="10 11">
    <name type="scientific">Patella caerulea</name>
    <name type="common">Rayed Mediterranean limpet</name>
    <dbReference type="NCBI Taxonomy" id="87958"/>
    <lineage>
        <taxon>Eukaryota</taxon>
        <taxon>Metazoa</taxon>
        <taxon>Spiralia</taxon>
        <taxon>Lophotrochozoa</taxon>
        <taxon>Mollusca</taxon>
        <taxon>Gastropoda</taxon>
        <taxon>Patellogastropoda</taxon>
        <taxon>Patelloidea</taxon>
        <taxon>Patellidae</taxon>
        <taxon>Patella</taxon>
    </lineage>
</organism>
<evidence type="ECO:0000313" key="11">
    <source>
        <dbReference type="Proteomes" id="UP001347796"/>
    </source>
</evidence>
<dbReference type="GO" id="GO:0005637">
    <property type="term" value="C:nuclear inner membrane"/>
    <property type="evidence" value="ECO:0007669"/>
    <property type="project" value="UniProtKB-SubCell"/>
</dbReference>
<keyword evidence="7" id="KW-0539">Nucleus</keyword>
<comment type="subcellular location">
    <subcellularLocation>
        <location evidence="1">Nucleus inner membrane</location>
        <topology evidence="1">Multi-pass membrane protein</topology>
        <orientation evidence="1">Nucleoplasmic side</orientation>
    </subcellularLocation>
</comment>
<comment type="caution">
    <text evidence="10">The sequence shown here is derived from an EMBL/GenBank/DDBJ whole genome shotgun (WGS) entry which is preliminary data.</text>
</comment>
<keyword evidence="11" id="KW-1185">Reference proteome</keyword>
<feature type="transmembrane region" description="Helical" evidence="8">
    <location>
        <begin position="171"/>
        <end position="192"/>
    </location>
</feature>
<evidence type="ECO:0008006" key="12">
    <source>
        <dbReference type="Google" id="ProtNLM"/>
    </source>
</evidence>
<dbReference type="EMBL" id="JAZGQO010000007">
    <property type="protein sequence ID" value="KAK6183452.1"/>
    <property type="molecule type" value="Genomic_DNA"/>
</dbReference>
<evidence type="ECO:0000256" key="8">
    <source>
        <dbReference type="SAM" id="Phobius"/>
    </source>
</evidence>
<protein>
    <recommendedName>
        <fullName evidence="12">Nuclear envelope integral membrane protein 1-like</fullName>
    </recommendedName>
</protein>
<name>A0AAN8JRB3_PATCE</name>
<evidence type="ECO:0000256" key="7">
    <source>
        <dbReference type="ARBA" id="ARBA00023242"/>
    </source>
</evidence>
<evidence type="ECO:0000256" key="6">
    <source>
        <dbReference type="ARBA" id="ARBA00023136"/>
    </source>
</evidence>
<feature type="transmembrane region" description="Helical" evidence="8">
    <location>
        <begin position="207"/>
        <end position="225"/>
    </location>
</feature>
<proteinExistence type="inferred from homology"/>
<comment type="similarity">
    <text evidence="2">Belongs to the NEMP family.</text>
</comment>
<evidence type="ECO:0000256" key="4">
    <source>
        <dbReference type="ARBA" id="ARBA00022729"/>
    </source>
</evidence>
<dbReference type="Pfam" id="PF10225">
    <property type="entry name" value="NEMP"/>
    <property type="match status" value="1"/>
</dbReference>
<dbReference type="PANTHER" id="PTHR13598:SF1">
    <property type="entry name" value="AT07567P-RELATED"/>
    <property type="match status" value="1"/>
</dbReference>
<feature type="transmembrane region" description="Helical" evidence="8">
    <location>
        <begin position="237"/>
        <end position="255"/>
    </location>
</feature>
<sequence>MAPKIYFKTILVFLNVILTLSSVVATSTDPFYDCREPACFILDNGRVNRIYVEENIFGNWNLATFCHRGQIKDHFGIWINPVLTIFKRNQDQEISYCIGKNLTEVQKKEKYIKVDEYISLQAFESSCVGILSVKPYTVQFKVINPDVLYIAYVIAGIFVFFRAPQWSRNLLVHYVICVSVVLLASGLLLIYIRQLNLQQRLVSDTDMLMLAGVSPSLLMLQWMLTPTQDEVQDNRQHFGYNYMLVTGLISVISAYRFAPMTDYRSLNLLQWMLQIIGLALIYNGTQIAEASAAIIIMVVSAYMFPATQLQQRLRYIFLPPESRFLTEEEYEEERDRETEKALEELRQYCKSPECQKYKVISRLKSPSRFASFVNGGDHLSDTDSDVDDYIMSDDDYHSHSDYSHLLSRSNDDYDNGYDNTHFSHV</sequence>
<evidence type="ECO:0000256" key="1">
    <source>
        <dbReference type="ARBA" id="ARBA00004575"/>
    </source>
</evidence>
<feature type="transmembrane region" description="Helical" evidence="8">
    <location>
        <begin position="147"/>
        <end position="164"/>
    </location>
</feature>
<keyword evidence="6 8" id="KW-0472">Membrane</keyword>
<keyword evidence="4 9" id="KW-0732">Signal</keyword>
<evidence type="ECO:0000313" key="10">
    <source>
        <dbReference type="EMBL" id="KAK6183452.1"/>
    </source>
</evidence>
<accession>A0AAN8JRB3</accession>
<dbReference type="InterPro" id="IPR019358">
    <property type="entry name" value="NEMP_fam"/>
</dbReference>
<keyword evidence="3 8" id="KW-0812">Transmembrane</keyword>
<evidence type="ECO:0000256" key="5">
    <source>
        <dbReference type="ARBA" id="ARBA00022989"/>
    </source>
</evidence>
<gene>
    <name evidence="10" type="ORF">SNE40_010932</name>
</gene>